<proteinExistence type="predicted"/>
<feature type="region of interest" description="Disordered" evidence="1">
    <location>
        <begin position="85"/>
        <end position="107"/>
    </location>
</feature>
<comment type="caution">
    <text evidence="2">The sequence shown here is derived from an EMBL/GenBank/DDBJ whole genome shotgun (WGS) entry which is preliminary data.</text>
</comment>
<gene>
    <name evidence="2" type="ORF">PXEA_LOCUS32625</name>
</gene>
<organism evidence="2 3">
    <name type="scientific">Protopolystoma xenopodis</name>
    <dbReference type="NCBI Taxonomy" id="117903"/>
    <lineage>
        <taxon>Eukaryota</taxon>
        <taxon>Metazoa</taxon>
        <taxon>Spiralia</taxon>
        <taxon>Lophotrochozoa</taxon>
        <taxon>Platyhelminthes</taxon>
        <taxon>Monogenea</taxon>
        <taxon>Polyopisthocotylea</taxon>
        <taxon>Polystomatidea</taxon>
        <taxon>Polystomatidae</taxon>
        <taxon>Protopolystoma</taxon>
    </lineage>
</organism>
<reference evidence="2" key="1">
    <citation type="submission" date="2018-11" db="EMBL/GenBank/DDBJ databases">
        <authorList>
            <consortium name="Pathogen Informatics"/>
        </authorList>
    </citation>
    <scope>NUCLEOTIDE SEQUENCE</scope>
</reference>
<sequence length="107" mass="11811">MQLVSVEYHLAVHQRKVDHFPFVLECRGPVDVWPAHEPEVGPDANSLSSRLLEYRTDWPPIGRLVPLQTGLESAEVGWAGCNAVKQWPDSVQPPSTHNPAPSPPDDG</sequence>
<dbReference type="EMBL" id="CAAALY010260360">
    <property type="protein sequence ID" value="VEL39185.1"/>
    <property type="molecule type" value="Genomic_DNA"/>
</dbReference>
<keyword evidence="3" id="KW-1185">Reference proteome</keyword>
<dbReference type="AlphaFoldDB" id="A0A448XL07"/>
<dbReference type="Proteomes" id="UP000784294">
    <property type="component" value="Unassembled WGS sequence"/>
</dbReference>
<evidence type="ECO:0000256" key="1">
    <source>
        <dbReference type="SAM" id="MobiDB-lite"/>
    </source>
</evidence>
<name>A0A448XL07_9PLAT</name>
<accession>A0A448XL07</accession>
<evidence type="ECO:0000313" key="2">
    <source>
        <dbReference type="EMBL" id="VEL39185.1"/>
    </source>
</evidence>
<evidence type="ECO:0000313" key="3">
    <source>
        <dbReference type="Proteomes" id="UP000784294"/>
    </source>
</evidence>
<protein>
    <submittedName>
        <fullName evidence="2">Uncharacterized protein</fullName>
    </submittedName>
</protein>